<dbReference type="AlphaFoldDB" id="A0A2V3PI34"/>
<protein>
    <submittedName>
        <fullName evidence="5">Sugar lactone lactonase YvrE</fullName>
    </submittedName>
</protein>
<dbReference type="PANTHER" id="PTHR47572:SF4">
    <property type="entry name" value="LACTONASE DRP35"/>
    <property type="match status" value="1"/>
</dbReference>
<dbReference type="PANTHER" id="PTHR47572">
    <property type="entry name" value="LIPOPROTEIN-RELATED"/>
    <property type="match status" value="1"/>
</dbReference>
<feature type="signal peptide" evidence="2">
    <location>
        <begin position="1"/>
        <end position="21"/>
    </location>
</feature>
<comment type="caution">
    <text evidence="5">The sequence shown here is derived from an EMBL/GenBank/DDBJ whole genome shotgun (WGS) entry which is preliminary data.</text>
</comment>
<evidence type="ECO:0000259" key="4">
    <source>
        <dbReference type="Pfam" id="PF12708"/>
    </source>
</evidence>
<dbReference type="Pfam" id="PF12708">
    <property type="entry name" value="Pect-lyase_RHGA_epim"/>
    <property type="match status" value="2"/>
</dbReference>
<evidence type="ECO:0000313" key="6">
    <source>
        <dbReference type="Proteomes" id="UP000247973"/>
    </source>
</evidence>
<feature type="domain" description="Rhamnogalacturonase A/B/Epimerase-like pectate lyase" evidence="4">
    <location>
        <begin position="50"/>
        <end position="253"/>
    </location>
</feature>
<dbReference type="Gene3D" id="2.160.20.10">
    <property type="entry name" value="Single-stranded right-handed beta-helix, Pectin lyase-like"/>
    <property type="match status" value="2"/>
</dbReference>
<dbReference type="EMBL" id="QICL01000040">
    <property type="protein sequence ID" value="PXV58947.1"/>
    <property type="molecule type" value="Genomic_DNA"/>
</dbReference>
<dbReference type="InterPro" id="IPR024535">
    <property type="entry name" value="RHGA/B-epi-like_pectate_lyase"/>
</dbReference>
<dbReference type="SUPFAM" id="SSF63829">
    <property type="entry name" value="Calcium-dependent phosphotriesterase"/>
    <property type="match status" value="1"/>
</dbReference>
<feature type="chain" id="PRO_5015870191" evidence="2">
    <location>
        <begin position="22"/>
        <end position="967"/>
    </location>
</feature>
<dbReference type="Proteomes" id="UP000247973">
    <property type="component" value="Unassembled WGS sequence"/>
</dbReference>
<evidence type="ECO:0000259" key="3">
    <source>
        <dbReference type="Pfam" id="PF08450"/>
    </source>
</evidence>
<reference evidence="5 6" key="1">
    <citation type="submission" date="2018-03" db="EMBL/GenBank/DDBJ databases">
        <title>Genomic Encyclopedia of Archaeal and Bacterial Type Strains, Phase II (KMG-II): from individual species to whole genera.</title>
        <authorList>
            <person name="Goeker M."/>
        </authorList>
    </citation>
    <scope>NUCLEOTIDE SEQUENCE [LARGE SCALE GENOMIC DNA]</scope>
    <source>
        <strain evidence="5 6">DSM 100214</strain>
    </source>
</reference>
<dbReference type="InterPro" id="IPR011042">
    <property type="entry name" value="6-blade_b-propeller_TolB-like"/>
</dbReference>
<gene>
    <name evidence="5" type="ORF">CLV62_14023</name>
</gene>
<proteinExistence type="predicted"/>
<organism evidence="5 6">
    <name type="scientific">Dysgonomonas alginatilytica</name>
    <dbReference type="NCBI Taxonomy" id="1605892"/>
    <lineage>
        <taxon>Bacteria</taxon>
        <taxon>Pseudomonadati</taxon>
        <taxon>Bacteroidota</taxon>
        <taxon>Bacteroidia</taxon>
        <taxon>Bacteroidales</taxon>
        <taxon>Dysgonomonadaceae</taxon>
        <taxon>Dysgonomonas</taxon>
    </lineage>
</organism>
<evidence type="ECO:0000256" key="2">
    <source>
        <dbReference type="SAM" id="SignalP"/>
    </source>
</evidence>
<feature type="domain" description="SMP-30/Gluconolactonase/LRE-like region" evidence="3">
    <location>
        <begin position="854"/>
        <end position="956"/>
    </location>
</feature>
<dbReference type="InterPro" id="IPR011050">
    <property type="entry name" value="Pectin_lyase_fold/virulence"/>
</dbReference>
<dbReference type="GO" id="GO:0016787">
    <property type="term" value="F:hydrolase activity"/>
    <property type="evidence" value="ECO:0007669"/>
    <property type="project" value="UniProtKB-KW"/>
</dbReference>
<accession>A0A2V3PI34</accession>
<evidence type="ECO:0000313" key="5">
    <source>
        <dbReference type="EMBL" id="PXV58947.1"/>
    </source>
</evidence>
<dbReference type="SUPFAM" id="SSF51126">
    <property type="entry name" value="Pectin lyase-like"/>
    <property type="match status" value="2"/>
</dbReference>
<name>A0A2V3PI34_9BACT</name>
<dbReference type="InterPro" id="IPR051262">
    <property type="entry name" value="SMP-30/CGR1_Lactonase"/>
</dbReference>
<sequence length="967" mass="108234">MKQIVIILFCLFITTVSQVSGQISQDDTGYASVYTTKLDDPLAIYFTPDNFNIKTDGSTDVSDALQEAINKVQETVRFGIVFIPEGTYRISKTIHLWKGIRLIGYGNKRPQILLGKNTPGFQEGNEKYLFHFTSDRPRRSGQPVSDANAGTFYSGIQNINIKIAEGNPSAIAIRFHAAQHCFLSHMDFNLSSGNIGVEDICNEIEYCRFYGGDYGIKTKKTAPGWQALIIDSYFEKQKKAAISTEEAEMIIIRNHFKDIPVVVDIPQKRSEQLWISDSRFENISQSGIIVSKEKHPKTQVNIENVVCINVPVFLTFRTSQETIKSQGKLYHVKNLTHGLHYAVNDNSIVKTSQDIVSLTKLPPLVPSDILLLPSTESWTNLKSLGAVGDGVTDDTEVLKKAIANHKTIYLPSGHYRVTEPIVLKPETNLIGLHPSITQIILRDSTEMYQGIGTPLPLLETPVNGVNIVNGIGLNTSGVNARAVAAKWMAGTKSMMNDVRFLGGHGTYSLKGRDVPVYNDNRTADGIPYRKWDTQNWSLWITNGGGGTFKDIWTPSPYASAGLYISDTQTEGRIYCMSIEHHVRNEAIIDNVSNWKIYGLQLEEESGEGPYCLPLKISNSNNLLFANTFSYRVSRVTTPYPYAILTENSENLTFRGLRTYTWTKYLFDNTLHNATNGKNVRPREIALLKISNAPIEKLEPQFQVKKITEGFDFIDGATVDKEGNPYFIDYRWQRIYRWNIKKNGLEIICELPIFPVSLAFDTKGNLLVVTRFVQIESIFNRGDIKVISMDPNNPTETITELQEVPFSSVDQSKIKSIIYQSSRYRIEHDSETAIIAPIKTCYITADGSTIIPNTSDIAQTYSLKESKPNETVYIASNAAQKTFAAKIGEKGTLLEPRLFAREGEQDVLTDKKGNVYISAGNILIYNKEGDFIKSVEVPERPSSIVIGGANADMLYICARKGFYSVKIE</sequence>
<dbReference type="InterPro" id="IPR012334">
    <property type="entry name" value="Pectin_lyas_fold"/>
</dbReference>
<dbReference type="Pfam" id="PF08450">
    <property type="entry name" value="SGL"/>
    <property type="match status" value="1"/>
</dbReference>
<evidence type="ECO:0000256" key="1">
    <source>
        <dbReference type="ARBA" id="ARBA00022801"/>
    </source>
</evidence>
<dbReference type="InterPro" id="IPR013658">
    <property type="entry name" value="SGL"/>
</dbReference>
<feature type="domain" description="Rhamnogalacturonase A/B/Epimerase-like pectate lyase" evidence="4">
    <location>
        <begin position="378"/>
        <end position="500"/>
    </location>
</feature>
<keyword evidence="6" id="KW-1185">Reference proteome</keyword>
<dbReference type="Gene3D" id="2.120.10.30">
    <property type="entry name" value="TolB, C-terminal domain"/>
    <property type="match status" value="1"/>
</dbReference>
<keyword evidence="1" id="KW-0378">Hydrolase</keyword>
<keyword evidence="2" id="KW-0732">Signal</keyword>